<dbReference type="Gene3D" id="3.90.780.10">
    <property type="entry name" value="5'-Nucleotidase, C-terminal domain"/>
    <property type="match status" value="1"/>
</dbReference>
<reference evidence="5" key="1">
    <citation type="submission" date="2020-08" db="EMBL/GenBank/DDBJ databases">
        <title>Genome public.</title>
        <authorList>
            <person name="Liu C."/>
            <person name="Sun Q."/>
        </authorList>
    </citation>
    <scope>NUCLEOTIDE SEQUENCE</scope>
    <source>
        <strain evidence="5">NSJ-12</strain>
    </source>
</reference>
<organism evidence="5 6">
    <name type="scientific">Zhenhengia yiwuensis</name>
    <dbReference type="NCBI Taxonomy" id="2763666"/>
    <lineage>
        <taxon>Bacteria</taxon>
        <taxon>Bacillati</taxon>
        <taxon>Bacillota</taxon>
        <taxon>Clostridia</taxon>
        <taxon>Lachnospirales</taxon>
        <taxon>Lachnospiraceae</taxon>
        <taxon>Zhenhengia</taxon>
    </lineage>
</organism>
<dbReference type="PANTHER" id="PTHR11575">
    <property type="entry name" value="5'-NUCLEOTIDASE-RELATED"/>
    <property type="match status" value="1"/>
</dbReference>
<keyword evidence="2" id="KW-0378">Hydrolase</keyword>
<comment type="similarity">
    <text evidence="2">Belongs to the 5'-nucleotidase family.</text>
</comment>
<sequence>MKNLKIYFTSDVHGYVYPTDYRDQELKPQGFLCMMEQFKKDGNTLVIDGGDTIQGSPFTTYISRLGLPKNPIAEVMNKAGYDYITLGNHDFNYGYDYLKSYLDYIDAKCLCTNVEDKLNQLPIKQHAIHTLENGLKVGIIGVSTEFIPVWEKPENLKNFTVSATLDSIRPSYEALRGEVDLLIGIYHGGIEYDLETNRKLSDSKENLAYAICEAFDFDVLLTGHQHIALADKNIAGTHIVQTPQYGTQFAEVDVTVSEEGVITSTSKLVSTGLTYNKALYDELMPLESALQTWLDEPVGFLDTDLVPGNHLEMSLNGTYLANFINQVQLERSGADIACTSFANSVKGFNKEVTVRDIVSTYIFPNTLIVLEVTGSVVKAALENSASYFHIENGEISVSDKFLKPKVSHYNYDYFAPLCYTFDLTKPVGERVVAMSLNGKEVGPNDILTLAMNNYRYSGVGGYDMYPACKVVKEILVEMPEIIIDYFMQHKNVTVDKNKYITILK</sequence>
<proteinExistence type="inferred from homology"/>
<dbReference type="GO" id="GO:0009166">
    <property type="term" value="P:nucleotide catabolic process"/>
    <property type="evidence" value="ECO:0007669"/>
    <property type="project" value="InterPro"/>
</dbReference>
<evidence type="ECO:0000256" key="2">
    <source>
        <dbReference type="RuleBase" id="RU362119"/>
    </source>
</evidence>
<gene>
    <name evidence="5" type="ORF">H8718_13080</name>
</gene>
<dbReference type="AlphaFoldDB" id="A0A926IE65"/>
<dbReference type="GO" id="GO:0016787">
    <property type="term" value="F:hydrolase activity"/>
    <property type="evidence" value="ECO:0007669"/>
    <property type="project" value="UniProtKB-KW"/>
</dbReference>
<dbReference type="InterPro" id="IPR029052">
    <property type="entry name" value="Metallo-depent_PP-like"/>
</dbReference>
<evidence type="ECO:0000313" key="5">
    <source>
        <dbReference type="EMBL" id="MBC8580462.1"/>
    </source>
</evidence>
<feature type="domain" description="Calcineurin-like phosphoesterase" evidence="3">
    <location>
        <begin position="4"/>
        <end position="227"/>
    </location>
</feature>
<dbReference type="EMBL" id="JACRSY010000021">
    <property type="protein sequence ID" value="MBC8580462.1"/>
    <property type="molecule type" value="Genomic_DNA"/>
</dbReference>
<dbReference type="Pfam" id="PF00149">
    <property type="entry name" value="Metallophos"/>
    <property type="match status" value="1"/>
</dbReference>
<evidence type="ECO:0000256" key="1">
    <source>
        <dbReference type="ARBA" id="ARBA00022729"/>
    </source>
</evidence>
<dbReference type="GO" id="GO:0030288">
    <property type="term" value="C:outer membrane-bounded periplasmic space"/>
    <property type="evidence" value="ECO:0007669"/>
    <property type="project" value="TreeGrafter"/>
</dbReference>
<dbReference type="InterPro" id="IPR006179">
    <property type="entry name" value="5_nucleotidase/apyrase"/>
</dbReference>
<dbReference type="PRINTS" id="PR01607">
    <property type="entry name" value="APYRASEFAMLY"/>
</dbReference>
<feature type="domain" description="5'-Nucleotidase C-terminal" evidence="4">
    <location>
        <begin position="315"/>
        <end position="465"/>
    </location>
</feature>
<dbReference type="RefSeq" id="WP_177670834.1">
    <property type="nucleotide sequence ID" value="NZ_JACRSY010000021.1"/>
</dbReference>
<dbReference type="Gene3D" id="3.60.21.10">
    <property type="match status" value="1"/>
</dbReference>
<comment type="caution">
    <text evidence="5">The sequence shown here is derived from an EMBL/GenBank/DDBJ whole genome shotgun (WGS) entry which is preliminary data.</text>
</comment>
<accession>A0A926IE65</accession>
<evidence type="ECO:0000313" key="6">
    <source>
        <dbReference type="Proteomes" id="UP000655830"/>
    </source>
</evidence>
<name>A0A926IE65_9FIRM</name>
<dbReference type="InterPro" id="IPR036907">
    <property type="entry name" value="5'-Nucleotdase_C_sf"/>
</dbReference>
<dbReference type="SUPFAM" id="SSF56300">
    <property type="entry name" value="Metallo-dependent phosphatases"/>
    <property type="match status" value="1"/>
</dbReference>
<evidence type="ECO:0000259" key="4">
    <source>
        <dbReference type="Pfam" id="PF02872"/>
    </source>
</evidence>
<keyword evidence="1" id="KW-0732">Signal</keyword>
<dbReference type="Pfam" id="PF02872">
    <property type="entry name" value="5_nucleotid_C"/>
    <property type="match status" value="1"/>
</dbReference>
<dbReference type="Proteomes" id="UP000655830">
    <property type="component" value="Unassembled WGS sequence"/>
</dbReference>
<dbReference type="SUPFAM" id="SSF55816">
    <property type="entry name" value="5'-nucleotidase (syn. UDP-sugar hydrolase), C-terminal domain"/>
    <property type="match status" value="1"/>
</dbReference>
<keyword evidence="6" id="KW-1185">Reference proteome</keyword>
<keyword evidence="2" id="KW-0547">Nucleotide-binding</keyword>
<dbReference type="GO" id="GO:0000166">
    <property type="term" value="F:nucleotide binding"/>
    <property type="evidence" value="ECO:0007669"/>
    <property type="project" value="UniProtKB-KW"/>
</dbReference>
<dbReference type="InterPro" id="IPR004843">
    <property type="entry name" value="Calcineurin-like_PHP"/>
</dbReference>
<dbReference type="PANTHER" id="PTHR11575:SF6">
    <property type="entry name" value="2',3'-CYCLIC-NUCLEOTIDE 2'-PHOSPHODIESTERASE_3'-NUCLEOTIDASE"/>
    <property type="match status" value="1"/>
</dbReference>
<evidence type="ECO:0000259" key="3">
    <source>
        <dbReference type="Pfam" id="PF00149"/>
    </source>
</evidence>
<dbReference type="InterPro" id="IPR008334">
    <property type="entry name" value="5'-Nucleotdase_C"/>
</dbReference>
<protein>
    <submittedName>
        <fullName evidence="5">Bifunctional metallophosphatase/5'-nucleotidase</fullName>
    </submittedName>
</protein>